<evidence type="ECO:0000256" key="2">
    <source>
        <dbReference type="ARBA" id="ARBA00007703"/>
    </source>
</evidence>
<dbReference type="OrthoDB" id="5950635at2"/>
<dbReference type="InterPro" id="IPR007809">
    <property type="entry name" value="FlgN-like"/>
</dbReference>
<dbReference type="Proteomes" id="UP000245812">
    <property type="component" value="Unassembled WGS sequence"/>
</dbReference>
<evidence type="ECO:0000313" key="6">
    <source>
        <dbReference type="Proteomes" id="UP000245812"/>
    </source>
</evidence>
<accession>A0A316HR20</accession>
<protein>
    <submittedName>
        <fullName evidence="5">Flagella synthesis protein FlgN</fullName>
    </submittedName>
</protein>
<keyword evidence="6" id="KW-1185">Reference proteome</keyword>
<organism evidence="5 6">
    <name type="scientific">Fulvimonas soli</name>
    <dbReference type="NCBI Taxonomy" id="155197"/>
    <lineage>
        <taxon>Bacteria</taxon>
        <taxon>Pseudomonadati</taxon>
        <taxon>Pseudomonadota</taxon>
        <taxon>Gammaproteobacteria</taxon>
        <taxon>Lysobacterales</taxon>
        <taxon>Rhodanobacteraceae</taxon>
        <taxon>Fulvimonas</taxon>
    </lineage>
</organism>
<dbReference type="GO" id="GO:0044780">
    <property type="term" value="P:bacterial-type flagellum assembly"/>
    <property type="evidence" value="ECO:0007669"/>
    <property type="project" value="InterPro"/>
</dbReference>
<comment type="similarity">
    <text evidence="2">Belongs to the FlgN family.</text>
</comment>
<keyword evidence="5" id="KW-0282">Flagellum</keyword>
<keyword evidence="5" id="KW-0969">Cilium</keyword>
<evidence type="ECO:0000256" key="3">
    <source>
        <dbReference type="ARBA" id="ARBA00022795"/>
    </source>
</evidence>
<evidence type="ECO:0000256" key="1">
    <source>
        <dbReference type="ARBA" id="ARBA00002397"/>
    </source>
</evidence>
<gene>
    <name evidence="5" type="ORF">C7456_11455</name>
</gene>
<name>A0A316HR20_9GAMM</name>
<dbReference type="Gene3D" id="1.20.58.300">
    <property type="entry name" value="FlgN-like"/>
    <property type="match status" value="1"/>
</dbReference>
<reference evidence="5 6" key="1">
    <citation type="submission" date="2018-05" db="EMBL/GenBank/DDBJ databases">
        <title>Genomic Encyclopedia of Type Strains, Phase IV (KMG-IV): sequencing the most valuable type-strain genomes for metagenomic binning, comparative biology and taxonomic classification.</title>
        <authorList>
            <person name="Goeker M."/>
        </authorList>
    </citation>
    <scope>NUCLEOTIDE SEQUENCE [LARGE SCALE GENOMIC DNA]</scope>
    <source>
        <strain evidence="5 6">DSM 14263</strain>
    </source>
</reference>
<dbReference type="RefSeq" id="WP_109724585.1">
    <property type="nucleotide sequence ID" value="NZ_MSZV01000166.1"/>
</dbReference>
<proteinExistence type="inferred from homology"/>
<dbReference type="SUPFAM" id="SSF140566">
    <property type="entry name" value="FlgN-like"/>
    <property type="match status" value="1"/>
</dbReference>
<sequence>MNPRAQAELDAALAATVEDMRLAATELAAVLEAEREALAGADVEAIDRIGARKQSLMQQLEQYDAERVQLAAATPAGAERLRPAWRATLDALAVCRERNQQNGALAGQRLAQVRRALAVLTGEPAGDGVYGRGGELRAATRSQVLAQA</sequence>
<dbReference type="EMBL" id="QGHC01000014">
    <property type="protein sequence ID" value="PWK83107.1"/>
    <property type="molecule type" value="Genomic_DNA"/>
</dbReference>
<evidence type="ECO:0000313" key="5">
    <source>
        <dbReference type="EMBL" id="PWK83107.1"/>
    </source>
</evidence>
<comment type="caution">
    <text evidence="5">The sequence shown here is derived from an EMBL/GenBank/DDBJ whole genome shotgun (WGS) entry which is preliminary data.</text>
</comment>
<keyword evidence="4" id="KW-0175">Coiled coil</keyword>
<keyword evidence="5" id="KW-0966">Cell projection</keyword>
<comment type="function">
    <text evidence="1">Required for the efficient initiation of filament assembly.</text>
</comment>
<keyword evidence="3" id="KW-1005">Bacterial flagellum biogenesis</keyword>
<evidence type="ECO:0000256" key="4">
    <source>
        <dbReference type="SAM" id="Coils"/>
    </source>
</evidence>
<feature type="coiled-coil region" evidence="4">
    <location>
        <begin position="46"/>
        <end position="73"/>
    </location>
</feature>
<dbReference type="InterPro" id="IPR036679">
    <property type="entry name" value="FlgN-like_sf"/>
</dbReference>
<dbReference type="Pfam" id="PF05130">
    <property type="entry name" value="FlgN"/>
    <property type="match status" value="1"/>
</dbReference>
<dbReference type="AlphaFoldDB" id="A0A316HR20"/>